<dbReference type="Pfam" id="PF00378">
    <property type="entry name" value="ECH_1"/>
    <property type="match status" value="1"/>
</dbReference>
<dbReference type="Gene3D" id="3.90.226.10">
    <property type="entry name" value="2-enoyl-CoA Hydratase, Chain A, domain 1"/>
    <property type="match status" value="1"/>
</dbReference>
<dbReference type="Proteomes" id="UP000189818">
    <property type="component" value="Unassembled WGS sequence"/>
</dbReference>
<dbReference type="RefSeq" id="WP_079649251.1">
    <property type="nucleotide sequence ID" value="NZ_FUYM01000007.1"/>
</dbReference>
<evidence type="ECO:0000313" key="7">
    <source>
        <dbReference type="Proteomes" id="UP000189818"/>
    </source>
</evidence>
<proteinExistence type="inferred from homology"/>
<reference evidence="7" key="1">
    <citation type="submission" date="2017-02" db="EMBL/GenBank/DDBJ databases">
        <authorList>
            <person name="Varghese N."/>
            <person name="Submissions S."/>
        </authorList>
    </citation>
    <scope>NUCLEOTIDE SEQUENCE [LARGE SCALE GENOMIC DNA]</scope>
    <source>
        <strain evidence="7">UM2</strain>
    </source>
</reference>
<organism evidence="6 7">
    <name type="scientific">Rhizorhabdus histidinilytica</name>
    <dbReference type="NCBI Taxonomy" id="439228"/>
    <lineage>
        <taxon>Bacteria</taxon>
        <taxon>Pseudomonadati</taxon>
        <taxon>Pseudomonadota</taxon>
        <taxon>Alphaproteobacteria</taxon>
        <taxon>Sphingomonadales</taxon>
        <taxon>Sphingomonadaceae</taxon>
        <taxon>Rhizorhabdus</taxon>
    </lineage>
</organism>
<dbReference type="InterPro" id="IPR014748">
    <property type="entry name" value="Enoyl-CoA_hydra_C"/>
</dbReference>
<keyword evidence="7" id="KW-1185">Reference proteome</keyword>
<dbReference type="EMBL" id="FUYM01000007">
    <property type="protein sequence ID" value="SKB86306.1"/>
    <property type="molecule type" value="Genomic_DNA"/>
</dbReference>
<dbReference type="Gene3D" id="1.10.12.10">
    <property type="entry name" value="Lyase 2-enoyl-coa Hydratase, Chain A, domain 2"/>
    <property type="match status" value="1"/>
</dbReference>
<name>A0A1T5EQW1_9SPHN</name>
<dbReference type="PANTHER" id="PTHR43684:SF1">
    <property type="entry name" value="ENOYL-COA DELTA ISOMERASE 2"/>
    <property type="match status" value="1"/>
</dbReference>
<dbReference type="OrthoDB" id="9777711at2"/>
<evidence type="ECO:0000256" key="2">
    <source>
        <dbReference type="ARBA" id="ARBA00005254"/>
    </source>
</evidence>
<comment type="subcellular location">
    <subcellularLocation>
        <location evidence="1">Peroxisome</location>
    </subcellularLocation>
</comment>
<comment type="similarity">
    <text evidence="2 5">Belongs to the enoyl-CoA hydratase/isomerase family.</text>
</comment>
<evidence type="ECO:0000256" key="1">
    <source>
        <dbReference type="ARBA" id="ARBA00004275"/>
    </source>
</evidence>
<dbReference type="CDD" id="cd06558">
    <property type="entry name" value="crotonase-like"/>
    <property type="match status" value="1"/>
</dbReference>
<evidence type="ECO:0000256" key="4">
    <source>
        <dbReference type="ARBA" id="ARBA00023235"/>
    </source>
</evidence>
<dbReference type="InterPro" id="IPR001753">
    <property type="entry name" value="Enoyl-CoA_hydra/iso"/>
</dbReference>
<dbReference type="PROSITE" id="PS00166">
    <property type="entry name" value="ENOYL_COA_HYDRATASE"/>
    <property type="match status" value="1"/>
</dbReference>
<dbReference type="GO" id="GO:0004165">
    <property type="term" value="F:delta(3)-delta(2)-enoyl-CoA isomerase activity"/>
    <property type="evidence" value="ECO:0007669"/>
    <property type="project" value="UniProtKB-ARBA"/>
</dbReference>
<evidence type="ECO:0000256" key="5">
    <source>
        <dbReference type="RuleBase" id="RU003707"/>
    </source>
</evidence>
<dbReference type="PANTHER" id="PTHR43684">
    <property type="match status" value="1"/>
</dbReference>
<dbReference type="InterPro" id="IPR051053">
    <property type="entry name" value="ECH/Chromodomain_protein"/>
</dbReference>
<dbReference type="AlphaFoldDB" id="A0A1T5EQW1"/>
<dbReference type="STRING" id="439228.SAMN06295920_107154"/>
<evidence type="ECO:0000256" key="3">
    <source>
        <dbReference type="ARBA" id="ARBA00023140"/>
    </source>
</evidence>
<sequence length="270" mass="28494">MSGAVEAELIVRDEGRLRIITLNRPERLNALTPELHHLLQDAVAQAAADTAVGAVALTGAGRAFCSGGDVRRSADAAEKASVPETVEERADTLRGHGRTTLLLSRMPKPTIALVNGAAAGAGLTLALACDLRIMADDAVLRTAYARIGLSGDLGISYFLNRLVGASRAAELLFLDQKIDAAAAERLGLVNRVAPAADFAGEAMAMARALAEGPGVAFRYMKQNLELAETGGLEAVIEREAYNSARCVRTQDVKEAAIAFREKRAPTFTGR</sequence>
<dbReference type="InterPro" id="IPR029045">
    <property type="entry name" value="ClpP/crotonase-like_dom_sf"/>
</dbReference>
<accession>A0A1T5EQW1</accession>
<keyword evidence="4" id="KW-0413">Isomerase</keyword>
<evidence type="ECO:0000313" key="6">
    <source>
        <dbReference type="EMBL" id="SKB86306.1"/>
    </source>
</evidence>
<keyword evidence="3" id="KW-0576">Peroxisome</keyword>
<gene>
    <name evidence="6" type="ORF">SAMN06295920_107154</name>
</gene>
<dbReference type="InterPro" id="IPR018376">
    <property type="entry name" value="Enoyl-CoA_hyd/isom_CS"/>
</dbReference>
<protein>
    <submittedName>
        <fullName evidence="6">Enoyl-CoA hydratase</fullName>
    </submittedName>
</protein>
<dbReference type="SUPFAM" id="SSF52096">
    <property type="entry name" value="ClpP/crotonase"/>
    <property type="match status" value="1"/>
</dbReference>